<dbReference type="PATRIC" id="fig|68223.7.peg.5523"/>
<gene>
    <name evidence="2" type="ORF">VR44_09880</name>
</gene>
<evidence type="ECO:0000313" key="2">
    <source>
        <dbReference type="EMBL" id="KJY35579.1"/>
    </source>
</evidence>
<keyword evidence="3" id="KW-1185">Reference proteome</keyword>
<feature type="compositionally biased region" description="Low complexity" evidence="1">
    <location>
        <begin position="236"/>
        <end position="248"/>
    </location>
</feature>
<dbReference type="EMBL" id="JZWV01000213">
    <property type="protein sequence ID" value="KJY35579.1"/>
    <property type="molecule type" value="Genomic_DNA"/>
</dbReference>
<evidence type="ECO:0000256" key="1">
    <source>
        <dbReference type="SAM" id="MobiDB-lite"/>
    </source>
</evidence>
<feature type="compositionally biased region" description="Low complexity" evidence="1">
    <location>
        <begin position="420"/>
        <end position="439"/>
    </location>
</feature>
<protein>
    <submittedName>
        <fullName evidence="2">Uncharacterized protein</fullName>
    </submittedName>
</protein>
<accession>A0A0F4JP10</accession>
<proteinExistence type="predicted"/>
<feature type="compositionally biased region" description="Basic residues" evidence="1">
    <location>
        <begin position="165"/>
        <end position="183"/>
    </location>
</feature>
<dbReference type="AlphaFoldDB" id="A0A0F4JP10"/>
<evidence type="ECO:0000313" key="3">
    <source>
        <dbReference type="Proteomes" id="UP000033551"/>
    </source>
</evidence>
<feature type="region of interest" description="Disordered" evidence="1">
    <location>
        <begin position="420"/>
        <end position="447"/>
    </location>
</feature>
<name>A0A0F4JP10_9ACTN</name>
<feature type="region of interest" description="Disordered" evidence="1">
    <location>
        <begin position="122"/>
        <end position="248"/>
    </location>
</feature>
<comment type="caution">
    <text evidence="2">The sequence shown here is derived from an EMBL/GenBank/DDBJ whole genome shotgun (WGS) entry which is preliminary data.</text>
</comment>
<reference evidence="2 3" key="1">
    <citation type="submission" date="2015-02" db="EMBL/GenBank/DDBJ databases">
        <authorList>
            <person name="Ju K.-S."/>
            <person name="Doroghazi J.R."/>
            <person name="Metcalf W."/>
        </authorList>
    </citation>
    <scope>NUCLEOTIDE SEQUENCE [LARGE SCALE GENOMIC DNA]</scope>
    <source>
        <strain evidence="2 3">NRRL ISP-5550</strain>
    </source>
</reference>
<organism evidence="2 3">
    <name type="scientific">Streptomyces katrae</name>
    <dbReference type="NCBI Taxonomy" id="68223"/>
    <lineage>
        <taxon>Bacteria</taxon>
        <taxon>Bacillati</taxon>
        <taxon>Actinomycetota</taxon>
        <taxon>Actinomycetes</taxon>
        <taxon>Kitasatosporales</taxon>
        <taxon>Streptomycetaceae</taxon>
        <taxon>Streptomyces</taxon>
    </lineage>
</organism>
<sequence>MLVMGDGGLPFFLVRRLPERELPGVVPGRCRHGAVGGVLTRRGRGLRSGGGGGPLREAVPVRPARCRGRGGPLLRLGAGAFGLRLRRPRPLVPGRGLRRAVAVGGLDVRGGLQHGLGLRPGLGVALGQRGPDTGTAQHPRPASRRPGPVRPGGTAARQHAGAQRRLGRGRHVLRTRPGRHLGRRPGGGSTARQRHGSLTPARVGPADPELPGPAGHLTAGPGIRTNPGTSTSPAARQVGRQRPVPGRRGLLVPVQGVRELPLGRRPRIRPGVRVGVVLRVLLLRVPHMPRVPRVLSLPRRLAVLPVLHMRHVLRRPVRARVGSQAEARLRLDLRFRLPLRALGPRAAVELRVRLRLGRLDAGIGPRAGAAAAVSAAGPCAGAPPASGHWAGIVQVPVALGSVLPDEPSGMIIGGGTKPCPGAASGSPVSSASSMSCGSCTKAVASES</sequence>
<dbReference type="Proteomes" id="UP000033551">
    <property type="component" value="Unassembled WGS sequence"/>
</dbReference>